<keyword evidence="9" id="KW-0902">Two-component regulatory system</keyword>
<dbReference type="EC" id="2.7.13.3" evidence="3"/>
<evidence type="ECO:0000256" key="8">
    <source>
        <dbReference type="ARBA" id="ARBA00022840"/>
    </source>
</evidence>
<evidence type="ECO:0000256" key="1">
    <source>
        <dbReference type="ARBA" id="ARBA00000085"/>
    </source>
</evidence>
<dbReference type="SUPFAM" id="SSF47384">
    <property type="entry name" value="Homodimeric domain of signal transducing histidine kinase"/>
    <property type="match status" value="1"/>
</dbReference>
<dbReference type="PANTHER" id="PTHR45339:SF1">
    <property type="entry name" value="HYBRID SIGNAL TRANSDUCTION HISTIDINE KINASE J"/>
    <property type="match status" value="1"/>
</dbReference>
<dbReference type="SMART" id="SM00388">
    <property type="entry name" value="HisKA"/>
    <property type="match status" value="1"/>
</dbReference>
<dbReference type="CDD" id="cd16922">
    <property type="entry name" value="HATPase_EvgS-ArcB-TorS-like"/>
    <property type="match status" value="1"/>
</dbReference>
<evidence type="ECO:0000256" key="7">
    <source>
        <dbReference type="ARBA" id="ARBA00022777"/>
    </source>
</evidence>
<dbReference type="SUPFAM" id="SSF55874">
    <property type="entry name" value="ATPase domain of HSP90 chaperone/DNA topoisomerase II/histidine kinase"/>
    <property type="match status" value="1"/>
</dbReference>
<keyword evidence="4" id="KW-0597">Phosphoprotein</keyword>
<keyword evidence="5" id="KW-0808">Transferase</keyword>
<keyword evidence="15" id="KW-1185">Reference proteome</keyword>
<keyword evidence="12" id="KW-1133">Transmembrane helix</keyword>
<dbReference type="InterPro" id="IPR036890">
    <property type="entry name" value="HATPase_C_sf"/>
</dbReference>
<dbReference type="CDD" id="cd00082">
    <property type="entry name" value="HisKA"/>
    <property type="match status" value="1"/>
</dbReference>
<dbReference type="Pfam" id="PF00512">
    <property type="entry name" value="HisKA"/>
    <property type="match status" value="1"/>
</dbReference>
<dbReference type="InterPro" id="IPR003594">
    <property type="entry name" value="HATPase_dom"/>
</dbReference>
<evidence type="ECO:0000256" key="11">
    <source>
        <dbReference type="ARBA" id="ARBA00023306"/>
    </source>
</evidence>
<evidence type="ECO:0000259" key="13">
    <source>
        <dbReference type="PROSITE" id="PS50109"/>
    </source>
</evidence>
<evidence type="ECO:0000313" key="14">
    <source>
        <dbReference type="EMBL" id="EGF93697.1"/>
    </source>
</evidence>
<evidence type="ECO:0000256" key="9">
    <source>
        <dbReference type="ARBA" id="ARBA00023012"/>
    </source>
</evidence>
<dbReference type="GO" id="GO:0016020">
    <property type="term" value="C:membrane"/>
    <property type="evidence" value="ECO:0007669"/>
    <property type="project" value="UniProtKB-SubCell"/>
</dbReference>
<dbReference type="InterPro" id="IPR005467">
    <property type="entry name" value="His_kinase_dom"/>
</dbReference>
<gene>
    <name evidence="14" type="ORF">ABI_21390</name>
</gene>
<sequence>MNYTNLKVEAAIFMLLALTFAAVLGKDAFTSQQLELMQRAAQFYPFAYGDKDEGGKSTVTFDQARPMEWTCTLAPGAQYAYCGYGLQLDINNDGTGVNLAKYQNIHLKMTYTGVGHHMRFLIQTAVPDNLRDRVKDGETMPMVAEFEVKEGVNNIDLTMDQFVVEGWWLSARNIRPDEVTPALDRVVSIAMGSGSTAPMGRFDVDVESLDFKGQSLSTAQWYLLILGAWLVLTGGFLVYRFLSVRKGYEVEQKRQAEEARELAAARTAAEAASSAKSQFLANMSHELRTPLNAILGYAQLLKSSDLSSQQLSAVKTIQHSGEHLLTVITDILDIAKVEAGRMELMPGGFDIRACALTVGQMVRVRAEDKGLSFSISIAEDVPQYVVADEKRMRQVLINLLGNAIKFTAAGEVRLSVTVVSAGEESARLCFAVSDTGVGIQADQLDSIFRPFEQAGNSISKSGGTGLGLSITHQIVKLMGGDIKVESEVGQGSCFTVEAEFPLAVAEDDREATNEPVVVEPETQSVVAPSPEVLARLLEMARAGNLRAIRKEIPGIIAMGEAYRGFAERLDGLAAAYQSPAVLRMIEQYVEERRAA</sequence>
<organism evidence="14 15">
    <name type="scientific">Asticcacaulis biprosthecium C19</name>
    <dbReference type="NCBI Taxonomy" id="715226"/>
    <lineage>
        <taxon>Bacteria</taxon>
        <taxon>Pseudomonadati</taxon>
        <taxon>Pseudomonadota</taxon>
        <taxon>Alphaproteobacteria</taxon>
        <taxon>Caulobacterales</taxon>
        <taxon>Caulobacteraceae</taxon>
        <taxon>Asticcacaulis</taxon>
    </lineage>
</organism>
<dbReference type="HOGENOM" id="CLU_458332_0_0_5"/>
<accession>F4QGL6</accession>
<dbReference type="EMBL" id="GL883077">
    <property type="protein sequence ID" value="EGF93697.1"/>
    <property type="molecule type" value="Genomic_DNA"/>
</dbReference>
<dbReference type="PRINTS" id="PR00344">
    <property type="entry name" value="BCTRLSENSOR"/>
</dbReference>
<evidence type="ECO:0000256" key="6">
    <source>
        <dbReference type="ARBA" id="ARBA00022741"/>
    </source>
</evidence>
<evidence type="ECO:0000256" key="10">
    <source>
        <dbReference type="ARBA" id="ARBA00023136"/>
    </source>
</evidence>
<dbReference type="InterPro" id="IPR036097">
    <property type="entry name" value="HisK_dim/P_sf"/>
</dbReference>
<dbReference type="Gene3D" id="3.30.565.10">
    <property type="entry name" value="Histidine kinase-like ATPase, C-terminal domain"/>
    <property type="match status" value="1"/>
</dbReference>
<dbReference type="Gene3D" id="1.10.287.130">
    <property type="match status" value="1"/>
</dbReference>
<comment type="catalytic activity">
    <reaction evidence="1">
        <text>ATP + protein L-histidine = ADP + protein N-phospho-L-histidine.</text>
        <dbReference type="EC" id="2.7.13.3"/>
    </reaction>
</comment>
<feature type="domain" description="Histidine kinase" evidence="13">
    <location>
        <begin position="282"/>
        <end position="502"/>
    </location>
</feature>
<name>F4QGL6_9CAUL</name>
<dbReference type="AlphaFoldDB" id="F4QGL6"/>
<keyword evidence="8" id="KW-0067">ATP-binding</keyword>
<comment type="subcellular location">
    <subcellularLocation>
        <location evidence="2">Membrane</location>
    </subcellularLocation>
</comment>
<keyword evidence="11" id="KW-0131">Cell cycle</keyword>
<dbReference type="SMART" id="SM00387">
    <property type="entry name" value="HATPase_c"/>
    <property type="match status" value="1"/>
</dbReference>
<dbReference type="Proteomes" id="UP000006512">
    <property type="component" value="Unassembled WGS sequence"/>
</dbReference>
<protein>
    <recommendedName>
        <fullName evidence="3">histidine kinase</fullName>
        <ecNumber evidence="3">2.7.13.3</ecNumber>
    </recommendedName>
</protein>
<keyword evidence="10 12" id="KW-0472">Membrane</keyword>
<evidence type="ECO:0000256" key="12">
    <source>
        <dbReference type="SAM" id="Phobius"/>
    </source>
</evidence>
<proteinExistence type="predicted"/>
<keyword evidence="7 14" id="KW-0418">Kinase</keyword>
<dbReference type="PROSITE" id="PS50109">
    <property type="entry name" value="HIS_KIN"/>
    <property type="match status" value="1"/>
</dbReference>
<evidence type="ECO:0000256" key="4">
    <source>
        <dbReference type="ARBA" id="ARBA00022553"/>
    </source>
</evidence>
<dbReference type="FunFam" id="3.30.565.10:FF:000010">
    <property type="entry name" value="Sensor histidine kinase RcsC"/>
    <property type="match status" value="1"/>
</dbReference>
<dbReference type="FunFam" id="1.10.287.130:FF:000038">
    <property type="entry name" value="Sensory transduction histidine kinase"/>
    <property type="match status" value="1"/>
</dbReference>
<dbReference type="InterPro" id="IPR004358">
    <property type="entry name" value="Sig_transdc_His_kin-like_C"/>
</dbReference>
<feature type="transmembrane region" description="Helical" evidence="12">
    <location>
        <begin position="221"/>
        <end position="242"/>
    </location>
</feature>
<evidence type="ECO:0000256" key="5">
    <source>
        <dbReference type="ARBA" id="ARBA00022679"/>
    </source>
</evidence>
<evidence type="ECO:0000313" key="15">
    <source>
        <dbReference type="Proteomes" id="UP000006512"/>
    </source>
</evidence>
<evidence type="ECO:0000256" key="2">
    <source>
        <dbReference type="ARBA" id="ARBA00004370"/>
    </source>
</evidence>
<dbReference type="GO" id="GO:0000155">
    <property type="term" value="F:phosphorelay sensor kinase activity"/>
    <property type="evidence" value="ECO:0007669"/>
    <property type="project" value="InterPro"/>
</dbReference>
<dbReference type="eggNOG" id="COG2205">
    <property type="taxonomic scope" value="Bacteria"/>
</dbReference>
<dbReference type="PANTHER" id="PTHR45339">
    <property type="entry name" value="HYBRID SIGNAL TRANSDUCTION HISTIDINE KINASE J"/>
    <property type="match status" value="1"/>
</dbReference>
<reference evidence="15" key="1">
    <citation type="submission" date="2011-03" db="EMBL/GenBank/DDBJ databases">
        <title>Draft genome sequence of Brevundimonas diminuta.</title>
        <authorList>
            <person name="Brown P.J.B."/>
            <person name="Buechlein A."/>
            <person name="Hemmerich C."/>
            <person name="Brun Y.V."/>
        </authorList>
    </citation>
    <scope>NUCLEOTIDE SEQUENCE [LARGE SCALE GENOMIC DNA]</scope>
    <source>
        <strain evidence="15">C19</strain>
    </source>
</reference>
<dbReference type="STRING" id="715226.ABI_21390"/>
<dbReference type="InterPro" id="IPR003661">
    <property type="entry name" value="HisK_dim/P_dom"/>
</dbReference>
<dbReference type="RefSeq" id="WP_006272899.1">
    <property type="nucleotide sequence ID" value="NZ_GL883077.1"/>
</dbReference>
<keyword evidence="6" id="KW-0547">Nucleotide-binding</keyword>
<dbReference type="GO" id="GO:0005524">
    <property type="term" value="F:ATP binding"/>
    <property type="evidence" value="ECO:0007669"/>
    <property type="project" value="UniProtKB-KW"/>
</dbReference>
<dbReference type="Pfam" id="PF02518">
    <property type="entry name" value="HATPase_c"/>
    <property type="match status" value="1"/>
</dbReference>
<keyword evidence="12" id="KW-0812">Transmembrane</keyword>
<evidence type="ECO:0000256" key="3">
    <source>
        <dbReference type="ARBA" id="ARBA00012438"/>
    </source>
</evidence>